<dbReference type="Pfam" id="PF07110">
    <property type="entry name" value="EthD"/>
    <property type="match status" value="1"/>
</dbReference>
<gene>
    <name evidence="3" type="ORF">K491DRAFT_612688</name>
</gene>
<reference evidence="3" key="1">
    <citation type="journal article" date="2020" name="Stud. Mycol.">
        <title>101 Dothideomycetes genomes: a test case for predicting lifestyles and emergence of pathogens.</title>
        <authorList>
            <person name="Haridas S."/>
            <person name="Albert R."/>
            <person name="Binder M."/>
            <person name="Bloem J."/>
            <person name="Labutti K."/>
            <person name="Salamov A."/>
            <person name="Andreopoulos B."/>
            <person name="Baker S."/>
            <person name="Barry K."/>
            <person name="Bills G."/>
            <person name="Bluhm B."/>
            <person name="Cannon C."/>
            <person name="Castanera R."/>
            <person name="Culley D."/>
            <person name="Daum C."/>
            <person name="Ezra D."/>
            <person name="Gonzalez J."/>
            <person name="Henrissat B."/>
            <person name="Kuo A."/>
            <person name="Liang C."/>
            <person name="Lipzen A."/>
            <person name="Lutzoni F."/>
            <person name="Magnuson J."/>
            <person name="Mondo S."/>
            <person name="Nolan M."/>
            <person name="Ohm R."/>
            <person name="Pangilinan J."/>
            <person name="Park H.-J."/>
            <person name="Ramirez L."/>
            <person name="Alfaro M."/>
            <person name="Sun H."/>
            <person name="Tritt A."/>
            <person name="Yoshinaga Y."/>
            <person name="Zwiers L.-H."/>
            <person name="Turgeon B."/>
            <person name="Goodwin S."/>
            <person name="Spatafora J."/>
            <person name="Crous P."/>
            <person name="Grigoriev I."/>
        </authorList>
    </citation>
    <scope>NUCLEOTIDE SEQUENCE</scope>
    <source>
        <strain evidence="3">CBS 122681</strain>
    </source>
</reference>
<dbReference type="SUPFAM" id="SSF54909">
    <property type="entry name" value="Dimeric alpha+beta barrel"/>
    <property type="match status" value="1"/>
</dbReference>
<dbReference type="AlphaFoldDB" id="A0A6A6SLZ0"/>
<proteinExistence type="inferred from homology"/>
<evidence type="ECO:0000313" key="3">
    <source>
        <dbReference type="EMBL" id="KAF2648492.1"/>
    </source>
</evidence>
<dbReference type="EMBL" id="MU004536">
    <property type="protein sequence ID" value="KAF2648492.1"/>
    <property type="molecule type" value="Genomic_DNA"/>
</dbReference>
<dbReference type="OrthoDB" id="3454835at2759"/>
<evidence type="ECO:0000256" key="1">
    <source>
        <dbReference type="ARBA" id="ARBA00005986"/>
    </source>
</evidence>
<dbReference type="Gene3D" id="3.30.70.100">
    <property type="match status" value="1"/>
</dbReference>
<evidence type="ECO:0000313" key="4">
    <source>
        <dbReference type="Proteomes" id="UP000799324"/>
    </source>
</evidence>
<dbReference type="Proteomes" id="UP000799324">
    <property type="component" value="Unassembled WGS sequence"/>
</dbReference>
<accession>A0A6A6SLZ0</accession>
<keyword evidence="4" id="KW-1185">Reference proteome</keyword>
<dbReference type="GO" id="GO:0016491">
    <property type="term" value="F:oxidoreductase activity"/>
    <property type="evidence" value="ECO:0007669"/>
    <property type="project" value="InterPro"/>
</dbReference>
<evidence type="ECO:0000259" key="2">
    <source>
        <dbReference type="Pfam" id="PF07110"/>
    </source>
</evidence>
<protein>
    <recommendedName>
        <fullName evidence="2">EthD domain-containing protein</fullName>
    </recommendedName>
</protein>
<name>A0A6A6SLZ0_9PLEO</name>
<dbReference type="InterPro" id="IPR009799">
    <property type="entry name" value="EthD_dom"/>
</dbReference>
<sequence>MTDKPSSLANDTQPEISSTRRYLCLTICGYRKPGMSEEAYRHHMTKVSAPLTKDLMVKYGVKRWTMIHNPIETRSLMSQLFDHQMTNIADFDCFSQVVFESLEDYKLMKQDPWYKEHLVGDHENFADTKRSTMTIGWIEEFVRDSKVVDGFQG</sequence>
<dbReference type="InterPro" id="IPR011008">
    <property type="entry name" value="Dimeric_a/b-barrel"/>
</dbReference>
<organism evidence="3 4">
    <name type="scientific">Lophiostoma macrostomum CBS 122681</name>
    <dbReference type="NCBI Taxonomy" id="1314788"/>
    <lineage>
        <taxon>Eukaryota</taxon>
        <taxon>Fungi</taxon>
        <taxon>Dikarya</taxon>
        <taxon>Ascomycota</taxon>
        <taxon>Pezizomycotina</taxon>
        <taxon>Dothideomycetes</taxon>
        <taxon>Pleosporomycetidae</taxon>
        <taxon>Pleosporales</taxon>
        <taxon>Lophiostomataceae</taxon>
        <taxon>Lophiostoma</taxon>
    </lineage>
</organism>
<feature type="domain" description="EthD" evidence="2">
    <location>
        <begin position="32"/>
        <end position="128"/>
    </location>
</feature>
<comment type="similarity">
    <text evidence="1">Belongs to the tpcK family.</text>
</comment>